<dbReference type="Proteomes" id="UP001057381">
    <property type="component" value="Chromosome"/>
</dbReference>
<feature type="transmembrane region" description="Helical" evidence="5">
    <location>
        <begin position="198"/>
        <end position="231"/>
    </location>
</feature>
<keyword evidence="4 5" id="KW-0472">Membrane</keyword>
<comment type="subcellular location">
    <subcellularLocation>
        <location evidence="1">Membrane</location>
        <topology evidence="1">Multi-pass membrane protein</topology>
    </subcellularLocation>
</comment>
<dbReference type="InterPro" id="IPR023271">
    <property type="entry name" value="Aquaporin-like"/>
</dbReference>
<dbReference type="GO" id="GO:0005886">
    <property type="term" value="C:plasma membrane"/>
    <property type="evidence" value="ECO:0007669"/>
    <property type="project" value="TreeGrafter"/>
</dbReference>
<evidence type="ECO:0000256" key="4">
    <source>
        <dbReference type="ARBA" id="ARBA00023136"/>
    </source>
</evidence>
<feature type="transmembrane region" description="Helical" evidence="5">
    <location>
        <begin position="121"/>
        <end position="140"/>
    </location>
</feature>
<organism evidence="6 7">
    <name type="scientific">Macrococcus equipercicus</name>
    <dbReference type="NCBI Taxonomy" id="69967"/>
    <lineage>
        <taxon>Bacteria</taxon>
        <taxon>Bacillati</taxon>
        <taxon>Bacillota</taxon>
        <taxon>Bacilli</taxon>
        <taxon>Bacillales</taxon>
        <taxon>Staphylococcaceae</taxon>
        <taxon>Macrococcus</taxon>
    </lineage>
</organism>
<dbReference type="Pfam" id="PF01226">
    <property type="entry name" value="Form_Nir_trans"/>
    <property type="match status" value="1"/>
</dbReference>
<evidence type="ECO:0000256" key="1">
    <source>
        <dbReference type="ARBA" id="ARBA00004141"/>
    </source>
</evidence>
<gene>
    <name evidence="6" type="ORF">KFV11_08320</name>
</gene>
<feature type="transmembrane region" description="Helical" evidence="5">
    <location>
        <begin position="73"/>
        <end position="91"/>
    </location>
</feature>
<dbReference type="RefSeq" id="WP_254249688.1">
    <property type="nucleotide sequence ID" value="NZ_CP073809.1"/>
</dbReference>
<evidence type="ECO:0000256" key="3">
    <source>
        <dbReference type="ARBA" id="ARBA00022989"/>
    </source>
</evidence>
<dbReference type="Gene3D" id="1.20.1080.10">
    <property type="entry name" value="Glycerol uptake facilitator protein"/>
    <property type="match status" value="1"/>
</dbReference>
<evidence type="ECO:0000256" key="5">
    <source>
        <dbReference type="SAM" id="Phobius"/>
    </source>
</evidence>
<sequence length="274" mass="30237">MENKIPVKTVEDTFTNIDNIHDILNQVATKETSADRSLGRFMLKSIMAGVLLAIMTVFMLAIKTQFDGVNHGVINLMGAAAFSIALVMIVLTRAELLTSNFMFFTVGLYYRTISLSKAAKIFLLCFIGNIIGGFILFGLMKGTNVMTPEMVGALTKSVASKTVESTWLAIMIKGIFANFFINMGIFLAIQCKEALAKAFFIALGVVIFVFMAFEHVVYNAGLFAGMMYYNIDALSWLDVLKNLVFAFIGNYIGGGIFVGLVFAYLNGRRNDYTR</sequence>
<dbReference type="AlphaFoldDB" id="A0A9Q9BLA6"/>
<keyword evidence="3 5" id="KW-1133">Transmembrane helix</keyword>
<evidence type="ECO:0000256" key="2">
    <source>
        <dbReference type="ARBA" id="ARBA00022692"/>
    </source>
</evidence>
<keyword evidence="2 5" id="KW-0812">Transmembrane</keyword>
<feature type="transmembrane region" description="Helical" evidence="5">
    <location>
        <begin position="167"/>
        <end position="189"/>
    </location>
</feature>
<protein>
    <submittedName>
        <fullName evidence="6">Formate/nitrite transporter family protein</fullName>
    </submittedName>
</protein>
<dbReference type="PANTHER" id="PTHR30520">
    <property type="entry name" value="FORMATE TRANSPORTER-RELATED"/>
    <property type="match status" value="1"/>
</dbReference>
<name>A0A9Q9BLA6_9STAP</name>
<evidence type="ECO:0000313" key="7">
    <source>
        <dbReference type="Proteomes" id="UP001057381"/>
    </source>
</evidence>
<dbReference type="KEGG" id="mequ:KFV11_08320"/>
<dbReference type="EMBL" id="CP073809">
    <property type="protein sequence ID" value="UTH13265.1"/>
    <property type="molecule type" value="Genomic_DNA"/>
</dbReference>
<evidence type="ECO:0000313" key="6">
    <source>
        <dbReference type="EMBL" id="UTH13265.1"/>
    </source>
</evidence>
<proteinExistence type="predicted"/>
<feature type="transmembrane region" description="Helical" evidence="5">
    <location>
        <begin position="41"/>
        <end position="61"/>
    </location>
</feature>
<accession>A0A9Q9BLA6</accession>
<dbReference type="GO" id="GO:0015499">
    <property type="term" value="F:formate transmembrane transporter activity"/>
    <property type="evidence" value="ECO:0007669"/>
    <property type="project" value="TreeGrafter"/>
</dbReference>
<dbReference type="PANTHER" id="PTHR30520:SF8">
    <property type="entry name" value="NITRITE TRANSPORTER NIRC"/>
    <property type="match status" value="1"/>
</dbReference>
<dbReference type="InterPro" id="IPR000292">
    <property type="entry name" value="For/NO2_transpt"/>
</dbReference>
<reference evidence="6" key="1">
    <citation type="submission" date="2021-04" db="EMBL/GenBank/DDBJ databases">
        <title>Complete Genome Sequences of Macrococcus spp. from dog and cattle.</title>
        <authorList>
            <person name="Schwendener S."/>
            <person name="Perreten V."/>
        </authorList>
    </citation>
    <scope>NUCLEOTIDE SEQUENCE</scope>
    <source>
        <strain evidence="6">Epi0143-OL</strain>
    </source>
</reference>
<feature type="transmembrane region" description="Helical" evidence="5">
    <location>
        <begin position="243"/>
        <end position="265"/>
    </location>
</feature>